<proteinExistence type="predicted"/>
<feature type="region of interest" description="Disordered" evidence="1">
    <location>
        <begin position="1"/>
        <end position="49"/>
    </location>
</feature>
<dbReference type="EMBL" id="VSRR010003570">
    <property type="protein sequence ID" value="MPC36657.1"/>
    <property type="molecule type" value="Genomic_DNA"/>
</dbReference>
<name>A0A5B7ETX1_PORTR</name>
<gene>
    <name evidence="2" type="ORF">E2C01_030124</name>
</gene>
<evidence type="ECO:0000313" key="2">
    <source>
        <dbReference type="EMBL" id="MPC36657.1"/>
    </source>
</evidence>
<accession>A0A5B7ETX1</accession>
<keyword evidence="3" id="KW-1185">Reference proteome</keyword>
<protein>
    <submittedName>
        <fullName evidence="2">Uncharacterized protein</fullName>
    </submittedName>
</protein>
<dbReference type="Proteomes" id="UP000324222">
    <property type="component" value="Unassembled WGS sequence"/>
</dbReference>
<organism evidence="2 3">
    <name type="scientific">Portunus trituberculatus</name>
    <name type="common">Swimming crab</name>
    <name type="synonym">Neptunus trituberculatus</name>
    <dbReference type="NCBI Taxonomy" id="210409"/>
    <lineage>
        <taxon>Eukaryota</taxon>
        <taxon>Metazoa</taxon>
        <taxon>Ecdysozoa</taxon>
        <taxon>Arthropoda</taxon>
        <taxon>Crustacea</taxon>
        <taxon>Multicrustacea</taxon>
        <taxon>Malacostraca</taxon>
        <taxon>Eumalacostraca</taxon>
        <taxon>Eucarida</taxon>
        <taxon>Decapoda</taxon>
        <taxon>Pleocyemata</taxon>
        <taxon>Brachyura</taxon>
        <taxon>Eubrachyura</taxon>
        <taxon>Portunoidea</taxon>
        <taxon>Portunidae</taxon>
        <taxon>Portuninae</taxon>
        <taxon>Portunus</taxon>
    </lineage>
</organism>
<dbReference type="AlphaFoldDB" id="A0A5B7ETX1"/>
<reference evidence="2 3" key="1">
    <citation type="submission" date="2019-05" db="EMBL/GenBank/DDBJ databases">
        <title>Another draft genome of Portunus trituberculatus and its Hox gene families provides insights of decapod evolution.</title>
        <authorList>
            <person name="Jeong J.-H."/>
            <person name="Song I."/>
            <person name="Kim S."/>
            <person name="Choi T."/>
            <person name="Kim D."/>
            <person name="Ryu S."/>
            <person name="Kim W."/>
        </authorList>
    </citation>
    <scope>NUCLEOTIDE SEQUENCE [LARGE SCALE GENOMIC DNA]</scope>
    <source>
        <tissue evidence="2">Muscle</tissue>
    </source>
</reference>
<evidence type="ECO:0000256" key="1">
    <source>
        <dbReference type="SAM" id="MobiDB-lite"/>
    </source>
</evidence>
<comment type="caution">
    <text evidence="2">The sequence shown here is derived from an EMBL/GenBank/DDBJ whole genome shotgun (WGS) entry which is preliminary data.</text>
</comment>
<sequence length="64" mass="7494">MMLSERENHNRGEDQGQGRIESEVPEVSEDKAPENRSNKGKDDNEEKVWMEETLKITGYLRQNM</sequence>
<evidence type="ECO:0000313" key="3">
    <source>
        <dbReference type="Proteomes" id="UP000324222"/>
    </source>
</evidence>